<dbReference type="GO" id="GO:0006355">
    <property type="term" value="P:regulation of DNA-templated transcription"/>
    <property type="evidence" value="ECO:0007669"/>
    <property type="project" value="TreeGrafter"/>
</dbReference>
<keyword evidence="4" id="KW-1185">Reference proteome</keyword>
<proteinExistence type="predicted"/>
<evidence type="ECO:0000259" key="2">
    <source>
        <dbReference type="Pfam" id="PF01965"/>
    </source>
</evidence>
<dbReference type="InterPro" id="IPR002818">
    <property type="entry name" value="DJ-1/PfpI"/>
</dbReference>
<dbReference type="PANTHER" id="PTHR43130:SF14">
    <property type="entry name" value="DJ-1_PFPI DOMAIN-CONTAINING PROTEIN"/>
    <property type="match status" value="1"/>
</dbReference>
<comment type="caution">
    <text evidence="3">The sequence shown here is derived from an EMBL/GenBank/DDBJ whole genome shotgun (WGS) entry which is preliminary data.</text>
</comment>
<protein>
    <submittedName>
        <fullName evidence="3">DJ-1/PfpI family protein</fullName>
    </submittedName>
</protein>
<dbReference type="Gene3D" id="3.40.50.880">
    <property type="match status" value="1"/>
</dbReference>
<dbReference type="Pfam" id="PF01965">
    <property type="entry name" value="DJ-1_PfpI"/>
    <property type="match status" value="1"/>
</dbReference>
<dbReference type="CDD" id="cd03139">
    <property type="entry name" value="GATase1_PfpI_2"/>
    <property type="match status" value="1"/>
</dbReference>
<dbReference type="PANTHER" id="PTHR43130">
    <property type="entry name" value="ARAC-FAMILY TRANSCRIPTIONAL REGULATOR"/>
    <property type="match status" value="1"/>
</dbReference>
<dbReference type="RefSeq" id="WP_245130189.1">
    <property type="nucleotide sequence ID" value="NZ_JALJEJ010000004.1"/>
</dbReference>
<name>A0A9X1X3L5_9SPHI</name>
<accession>A0A9X1X3L5</accession>
<dbReference type="InterPro" id="IPR052158">
    <property type="entry name" value="INH-QAR"/>
</dbReference>
<dbReference type="AlphaFoldDB" id="A0A9X1X3L5"/>
<dbReference type="SUPFAM" id="SSF52317">
    <property type="entry name" value="Class I glutamine amidotransferase-like"/>
    <property type="match status" value="1"/>
</dbReference>
<evidence type="ECO:0000256" key="1">
    <source>
        <dbReference type="SAM" id="SignalP"/>
    </source>
</evidence>
<gene>
    <name evidence="3" type="ORF">MUY27_11595</name>
</gene>
<dbReference type="Proteomes" id="UP001139450">
    <property type="component" value="Unassembled WGS sequence"/>
</dbReference>
<feature type="domain" description="DJ-1/PfpI" evidence="2">
    <location>
        <begin position="73"/>
        <end position="233"/>
    </location>
</feature>
<evidence type="ECO:0000313" key="3">
    <source>
        <dbReference type="EMBL" id="MCJ8210353.1"/>
    </source>
</evidence>
<feature type="signal peptide" evidence="1">
    <location>
        <begin position="1"/>
        <end position="21"/>
    </location>
</feature>
<evidence type="ECO:0000313" key="4">
    <source>
        <dbReference type="Proteomes" id="UP001139450"/>
    </source>
</evidence>
<dbReference type="InterPro" id="IPR029062">
    <property type="entry name" value="Class_I_gatase-like"/>
</dbReference>
<organism evidence="3 4">
    <name type="scientific">Mucilaginibacter straminoryzae</name>
    <dbReference type="NCBI Taxonomy" id="2932774"/>
    <lineage>
        <taxon>Bacteria</taxon>
        <taxon>Pseudomonadati</taxon>
        <taxon>Bacteroidota</taxon>
        <taxon>Sphingobacteriia</taxon>
        <taxon>Sphingobacteriales</taxon>
        <taxon>Sphingobacteriaceae</taxon>
        <taxon>Mucilaginibacter</taxon>
    </lineage>
</organism>
<reference evidence="3" key="1">
    <citation type="submission" date="2022-04" db="EMBL/GenBank/DDBJ databases">
        <title>Mucilaginibacter sp. RS28 isolated from freshwater.</title>
        <authorList>
            <person name="Ko S.-R."/>
        </authorList>
    </citation>
    <scope>NUCLEOTIDE SEQUENCE</scope>
    <source>
        <strain evidence="3">RS28</strain>
    </source>
</reference>
<sequence>MKNFIFFTTILALLLTTSVNAMMKKTGYYCMPCGNDCDTIAYSGPGTCPHCGMKLYTQPEIENLKRNQQKQIKVAFYLQQGVEVLDFAGPMEVFTAAGFEVFTVSKTKDPVLSQGVLKIIPDYDIKDAPEADILAFFGGGSNNITDDNEVMQWIKGYKRPQYYFSVCTGAFALGKAGLLDGLTATTFHMSIGSLRKACPNTKVLSDVRFVDNGKIMTTAGISAGIDGALHLVAKIKGMSAAKNVTTYMEYDKWVPEQGLIVDKAK</sequence>
<feature type="chain" id="PRO_5040774079" evidence="1">
    <location>
        <begin position="22"/>
        <end position="265"/>
    </location>
</feature>
<keyword evidence="1" id="KW-0732">Signal</keyword>
<dbReference type="EMBL" id="JALJEJ010000004">
    <property type="protein sequence ID" value="MCJ8210353.1"/>
    <property type="molecule type" value="Genomic_DNA"/>
</dbReference>